<feature type="domain" description="HTH arsR-type" evidence="4">
    <location>
        <begin position="6"/>
        <end position="99"/>
    </location>
</feature>
<dbReference type="RefSeq" id="WP_181061093.1">
    <property type="nucleotide sequence ID" value="NZ_JACDTY010000020.1"/>
</dbReference>
<dbReference type="EMBL" id="JACDTY010000020">
    <property type="protein sequence ID" value="MBA1144137.1"/>
    <property type="molecule type" value="Genomic_DNA"/>
</dbReference>
<dbReference type="AlphaFoldDB" id="A0A838BDI1"/>
<reference evidence="5 6" key="1">
    <citation type="submission" date="2020-07" db="EMBL/GenBank/DDBJ databases">
        <title>Definition of the novel symbiovar canariense within Mesorhizobium novociceri, a new species of genus Mesorhizobium nodulating Cicer canariense in the Caldera de Taburiente National Park (La Palma, Canary Islands).</title>
        <authorList>
            <person name="Leon-Barrios M."/>
            <person name="Perez-Yepez J."/>
            <person name="Flores-Felix J.D."/>
            <person name="Ramirez-Baena M.H."/>
            <person name="Pulido-Suarez L."/>
            <person name="Igual J.M."/>
            <person name="Velazquez E."/>
            <person name="Peix A."/>
        </authorList>
    </citation>
    <scope>NUCLEOTIDE SEQUENCE [LARGE SCALE GENOMIC DNA]</scope>
    <source>
        <strain evidence="5 6">CCANP35</strain>
    </source>
</reference>
<comment type="caution">
    <text evidence="5">The sequence shown here is derived from an EMBL/GenBank/DDBJ whole genome shotgun (WGS) entry which is preliminary data.</text>
</comment>
<proteinExistence type="predicted"/>
<evidence type="ECO:0000313" key="6">
    <source>
        <dbReference type="Proteomes" id="UP000558284"/>
    </source>
</evidence>
<dbReference type="InterPro" id="IPR036390">
    <property type="entry name" value="WH_DNA-bd_sf"/>
</dbReference>
<organism evidence="5 6">
    <name type="scientific">Mesorhizobium neociceri</name>
    <dbReference type="NCBI Taxonomy" id="1307853"/>
    <lineage>
        <taxon>Bacteria</taxon>
        <taxon>Pseudomonadati</taxon>
        <taxon>Pseudomonadota</taxon>
        <taxon>Alphaproteobacteria</taxon>
        <taxon>Hyphomicrobiales</taxon>
        <taxon>Phyllobacteriaceae</taxon>
        <taxon>Mesorhizobium</taxon>
    </lineage>
</organism>
<keyword evidence="2" id="KW-0238">DNA-binding</keyword>
<dbReference type="GO" id="GO:0003677">
    <property type="term" value="F:DNA binding"/>
    <property type="evidence" value="ECO:0007669"/>
    <property type="project" value="UniProtKB-KW"/>
</dbReference>
<protein>
    <submittedName>
        <fullName evidence="5">Helix-turn-helix transcriptional regulator</fullName>
    </submittedName>
</protein>
<dbReference type="InterPro" id="IPR051081">
    <property type="entry name" value="HTH_MetalResp_TranReg"/>
</dbReference>
<dbReference type="PANTHER" id="PTHR33154:SF28">
    <property type="entry name" value="HTH-TYPE TRANSCRIPTIONAL REGULATOR YGAV-RELATED"/>
    <property type="match status" value="1"/>
</dbReference>
<dbReference type="InterPro" id="IPR001845">
    <property type="entry name" value="HTH_ArsR_DNA-bd_dom"/>
</dbReference>
<dbReference type="CDD" id="cd00090">
    <property type="entry name" value="HTH_ARSR"/>
    <property type="match status" value="1"/>
</dbReference>
<evidence type="ECO:0000259" key="4">
    <source>
        <dbReference type="PROSITE" id="PS50987"/>
    </source>
</evidence>
<keyword evidence="6" id="KW-1185">Reference proteome</keyword>
<dbReference type="PROSITE" id="PS50987">
    <property type="entry name" value="HTH_ARSR_2"/>
    <property type="match status" value="1"/>
</dbReference>
<evidence type="ECO:0000256" key="1">
    <source>
        <dbReference type="ARBA" id="ARBA00023015"/>
    </source>
</evidence>
<evidence type="ECO:0000256" key="3">
    <source>
        <dbReference type="ARBA" id="ARBA00023163"/>
    </source>
</evidence>
<keyword evidence="1" id="KW-0805">Transcription regulation</keyword>
<dbReference type="Gene3D" id="1.10.10.10">
    <property type="entry name" value="Winged helix-like DNA-binding domain superfamily/Winged helix DNA-binding domain"/>
    <property type="match status" value="1"/>
</dbReference>
<dbReference type="GO" id="GO:0003700">
    <property type="term" value="F:DNA-binding transcription factor activity"/>
    <property type="evidence" value="ECO:0007669"/>
    <property type="project" value="InterPro"/>
</dbReference>
<sequence length="119" mass="12926">MISKKLAVNAETAAAFLNLMGNEKRLLIMNHLAGGELSVGVLAEKVLLSQSALSQHLAKLRAFGLVDTRRDGQMVYYFCSSGAARELLAMLDGFLVTERPLTGPGPHYVAERLRRARAA</sequence>
<dbReference type="PANTHER" id="PTHR33154">
    <property type="entry name" value="TRANSCRIPTIONAL REGULATOR, ARSR FAMILY"/>
    <property type="match status" value="1"/>
</dbReference>
<dbReference type="NCBIfam" id="NF033788">
    <property type="entry name" value="HTH_metalloreg"/>
    <property type="match status" value="1"/>
</dbReference>
<dbReference type="PRINTS" id="PR00778">
    <property type="entry name" value="HTHARSR"/>
</dbReference>
<dbReference type="SMART" id="SM00418">
    <property type="entry name" value="HTH_ARSR"/>
    <property type="match status" value="1"/>
</dbReference>
<dbReference type="SUPFAM" id="SSF46785">
    <property type="entry name" value="Winged helix' DNA-binding domain"/>
    <property type="match status" value="1"/>
</dbReference>
<dbReference type="Pfam" id="PF01022">
    <property type="entry name" value="HTH_5"/>
    <property type="match status" value="1"/>
</dbReference>
<gene>
    <name evidence="5" type="ORF">H0241_28410</name>
</gene>
<name>A0A838BDI1_9HYPH</name>
<evidence type="ECO:0000256" key="2">
    <source>
        <dbReference type="ARBA" id="ARBA00023125"/>
    </source>
</evidence>
<dbReference type="InterPro" id="IPR011991">
    <property type="entry name" value="ArsR-like_HTH"/>
</dbReference>
<dbReference type="Proteomes" id="UP000558284">
    <property type="component" value="Unassembled WGS sequence"/>
</dbReference>
<evidence type="ECO:0000313" key="5">
    <source>
        <dbReference type="EMBL" id="MBA1144137.1"/>
    </source>
</evidence>
<accession>A0A838BDI1</accession>
<keyword evidence="3" id="KW-0804">Transcription</keyword>
<dbReference type="InterPro" id="IPR036388">
    <property type="entry name" value="WH-like_DNA-bd_sf"/>
</dbReference>